<evidence type="ECO:0000313" key="1">
    <source>
        <dbReference type="EMBL" id="AWB34084.1"/>
    </source>
</evidence>
<reference evidence="1 2" key="1">
    <citation type="submission" date="2018-04" db="EMBL/GenBank/DDBJ databases">
        <title>Bordetella sp. HZ20 isolated from seawater.</title>
        <authorList>
            <person name="Sun C."/>
        </authorList>
    </citation>
    <scope>NUCLEOTIDE SEQUENCE [LARGE SCALE GENOMIC DNA]</scope>
    <source>
        <strain evidence="1 2">HZ20</strain>
    </source>
</reference>
<accession>A0A2R4XJZ9</accession>
<dbReference type="AlphaFoldDB" id="A0A2R4XJZ9"/>
<sequence length="81" mass="9202">MLSEASICRFLFCNGDRYIDQASAPDLHLYYSYKAFQQIYPIESTQTSSIQFQIATIQNRLRSRINAEGAGKTFTGLTGRQ</sequence>
<organism evidence="1 2">
    <name type="scientific">Orrella marina</name>
    <dbReference type="NCBI Taxonomy" id="2163011"/>
    <lineage>
        <taxon>Bacteria</taxon>
        <taxon>Pseudomonadati</taxon>
        <taxon>Pseudomonadota</taxon>
        <taxon>Betaproteobacteria</taxon>
        <taxon>Burkholderiales</taxon>
        <taxon>Alcaligenaceae</taxon>
        <taxon>Orrella</taxon>
    </lineage>
</organism>
<dbReference type="EMBL" id="CP028901">
    <property type="protein sequence ID" value="AWB34084.1"/>
    <property type="molecule type" value="Genomic_DNA"/>
</dbReference>
<dbReference type="KEGG" id="boz:DBV39_10565"/>
<name>A0A2R4XJZ9_9BURK</name>
<evidence type="ECO:0000313" key="2">
    <source>
        <dbReference type="Proteomes" id="UP000244571"/>
    </source>
</evidence>
<dbReference type="Proteomes" id="UP000244571">
    <property type="component" value="Chromosome"/>
</dbReference>
<proteinExistence type="predicted"/>
<protein>
    <submittedName>
        <fullName evidence="1">Uncharacterized protein</fullName>
    </submittedName>
</protein>
<gene>
    <name evidence="1" type="ORF">DBV39_10565</name>
</gene>
<keyword evidence="2" id="KW-1185">Reference proteome</keyword>